<accession>A0A223LGX7</accession>
<dbReference type="Proteomes" id="UP000225553">
    <property type="component" value="Segment"/>
</dbReference>
<evidence type="ECO:0000313" key="1">
    <source>
        <dbReference type="EMBL" id="ASU03657.1"/>
    </source>
</evidence>
<evidence type="ECO:0000313" key="2">
    <source>
        <dbReference type="Proteomes" id="UP000225553"/>
    </source>
</evidence>
<gene>
    <name evidence="1" type="ORF">RISINGSUN_13</name>
</gene>
<name>A0A223LGX7_9CAUD</name>
<protein>
    <submittedName>
        <fullName evidence="1">Uncharacterized protein</fullName>
    </submittedName>
</protein>
<sequence>MKTAELDLKQWMRKTLENQIQHNQRIGTQLQDNTSKLEAQIAQLDTDTELLVANLKAELNDNEYTALRKAMKEAGVNDHFYLAVCTSIHSYCRLGVDLEHVVKLPKRHLILNTSPNYFHFYFFPYKYRLERHLIESEDLTAWFAWLLSMLINEFKM</sequence>
<organism evidence="1 2">
    <name type="scientific">Erwinia phage vB_EamM_RisingSun</name>
    <dbReference type="NCBI Taxonomy" id="2026080"/>
    <lineage>
        <taxon>Viruses</taxon>
        <taxon>Duplodnaviria</taxon>
        <taxon>Heunggongvirae</taxon>
        <taxon>Uroviricota</taxon>
        <taxon>Caudoviricetes</taxon>
        <taxon>Chimalliviridae</taxon>
        <taxon>Risingsunvirus</taxon>
        <taxon>Risingsunvirus risingsun</taxon>
    </lineage>
</organism>
<proteinExistence type="predicted"/>
<reference evidence="2" key="1">
    <citation type="submission" date="2017-07" db="EMBL/GenBank/DDBJ databases">
        <authorList>
            <person name="Putnam M.J."/>
            <person name="Sharma R."/>
            <person name="Kruger J.L."/>
            <person name="Berg J.A."/>
            <person name="Payne A.M."/>
            <person name="Fajardo C.P."/>
            <person name="Breakwell D.P."/>
            <person name="Hope S."/>
            <person name="Grose J.H."/>
        </authorList>
    </citation>
    <scope>NUCLEOTIDE SEQUENCE [LARGE SCALE GENOMIC DNA]</scope>
</reference>
<keyword evidence="2" id="KW-1185">Reference proteome</keyword>
<dbReference type="EMBL" id="MF459646">
    <property type="protein sequence ID" value="ASU03657.1"/>
    <property type="molecule type" value="Genomic_DNA"/>
</dbReference>